<feature type="transmembrane region" description="Helical" evidence="1">
    <location>
        <begin position="96"/>
        <end position="121"/>
    </location>
</feature>
<keyword evidence="1" id="KW-1133">Transmembrane helix</keyword>
<protein>
    <recommendedName>
        <fullName evidence="2">Mutator-like transposase domain-containing protein</fullName>
    </recommendedName>
</protein>
<evidence type="ECO:0000256" key="1">
    <source>
        <dbReference type="SAM" id="Phobius"/>
    </source>
</evidence>
<comment type="caution">
    <text evidence="3">The sequence shown here is derived from an EMBL/GenBank/DDBJ whole genome shotgun (WGS) entry which is preliminary data.</text>
</comment>
<gene>
    <name evidence="3" type="ORF">ABMA27_006811</name>
</gene>
<proteinExistence type="predicted"/>
<reference evidence="3 4" key="1">
    <citation type="submission" date="2024-06" db="EMBL/GenBank/DDBJ databases">
        <title>A chromosome-level genome assembly of beet webworm, Loxostege sticticalis.</title>
        <authorList>
            <person name="Zhang Y."/>
        </authorList>
    </citation>
    <scope>NUCLEOTIDE SEQUENCE [LARGE SCALE GENOMIC DNA]</scope>
    <source>
        <strain evidence="3">AQ026</strain>
        <tissue evidence="3">Whole body</tissue>
    </source>
</reference>
<dbReference type="InterPro" id="IPR049012">
    <property type="entry name" value="Mutator_transp_dom"/>
</dbReference>
<dbReference type="Pfam" id="PF20700">
    <property type="entry name" value="Mutator"/>
    <property type="match status" value="1"/>
</dbReference>
<name>A0ABR3IKH4_LOXSC</name>
<evidence type="ECO:0000259" key="2">
    <source>
        <dbReference type="Pfam" id="PF20700"/>
    </source>
</evidence>
<dbReference type="EMBL" id="JBEUOH010000002">
    <property type="protein sequence ID" value="KAL0901590.1"/>
    <property type="molecule type" value="Genomic_DNA"/>
</dbReference>
<keyword evidence="4" id="KW-1185">Reference proteome</keyword>
<accession>A0ABR3IKH4</accession>
<organism evidence="3 4">
    <name type="scientific">Loxostege sticticalis</name>
    <name type="common">Beet webworm moth</name>
    <dbReference type="NCBI Taxonomy" id="481309"/>
    <lineage>
        <taxon>Eukaryota</taxon>
        <taxon>Metazoa</taxon>
        <taxon>Ecdysozoa</taxon>
        <taxon>Arthropoda</taxon>
        <taxon>Hexapoda</taxon>
        <taxon>Insecta</taxon>
        <taxon>Pterygota</taxon>
        <taxon>Neoptera</taxon>
        <taxon>Endopterygota</taxon>
        <taxon>Lepidoptera</taxon>
        <taxon>Glossata</taxon>
        <taxon>Ditrysia</taxon>
        <taxon>Pyraloidea</taxon>
        <taxon>Crambidae</taxon>
        <taxon>Pyraustinae</taxon>
        <taxon>Loxostege</taxon>
    </lineage>
</organism>
<sequence length="380" mass="42919">MRPRPVTRDRICRVLPHAIVCGRLILPLAMRGGWPYRADCMRRRAAALDRMRPLMPVTEVIVLVNRHVISIHNLGKQINFRLCGCKLKYLLISRQFWVFFVTWTTVPDSVTGTTIFLINYLNRKVFLSLNTIYSIASKFGRRIINVSQLFNHLQQISSHGPLDCGLQSVEIISETRVGLVSKFKLKCKMCRKSFLIQNDYPIDEMDLNTSAVAGAVVIGCGFSQLTQLSAAIGLVPMSKTILGEKMEIVSKKWEDELTKSMAEAAEEERSLAIQEGRVNSNGIAIIDVIADGCYGKRSYKKNYSSLSGAAAIIGKRTNKILYVAIKNKYCCICALAQNNTCIPFGIKDELKVILYKRFIKMRQYGQILNHIFMDNSHLTK</sequence>
<evidence type="ECO:0000313" key="3">
    <source>
        <dbReference type="EMBL" id="KAL0901590.1"/>
    </source>
</evidence>
<keyword evidence="1" id="KW-0812">Transmembrane</keyword>
<keyword evidence="1" id="KW-0472">Membrane</keyword>
<feature type="domain" description="Mutator-like transposase" evidence="2">
    <location>
        <begin position="140"/>
        <end position="339"/>
    </location>
</feature>
<evidence type="ECO:0000313" key="4">
    <source>
        <dbReference type="Proteomes" id="UP001549920"/>
    </source>
</evidence>
<dbReference type="Proteomes" id="UP001549920">
    <property type="component" value="Unassembled WGS sequence"/>
</dbReference>